<comment type="catalytic activity">
    <reaction evidence="1 7">
        <text>dTDP-4-dehydro-6-deoxy-alpha-D-glucose = dTDP-4-dehydro-beta-L-rhamnose</text>
        <dbReference type="Rhea" id="RHEA:16969"/>
        <dbReference type="ChEBI" id="CHEBI:57649"/>
        <dbReference type="ChEBI" id="CHEBI:62830"/>
        <dbReference type="EC" id="5.1.3.13"/>
    </reaction>
</comment>
<dbReference type="PANTHER" id="PTHR21047">
    <property type="entry name" value="DTDP-6-DEOXY-D-GLUCOSE-3,5 EPIMERASE"/>
    <property type="match status" value="1"/>
</dbReference>
<comment type="pathway">
    <text evidence="7">Carbohydrate biosynthesis; dTDP-L-rhamnose biosynthesis.</text>
</comment>
<evidence type="ECO:0000256" key="5">
    <source>
        <dbReference type="PIRSR" id="PIRSR600888-1"/>
    </source>
</evidence>
<evidence type="ECO:0000256" key="3">
    <source>
        <dbReference type="ARBA" id="ARBA00012098"/>
    </source>
</evidence>
<gene>
    <name evidence="8" type="ORF">DFR40_3410</name>
</gene>
<accession>A0A495VKC5</accession>
<keyword evidence="7" id="KW-0413">Isomerase</keyword>
<dbReference type="Pfam" id="PF00908">
    <property type="entry name" value="dTDP_sugar_isom"/>
    <property type="match status" value="1"/>
</dbReference>
<feature type="active site" description="Proton donor" evidence="5">
    <location>
        <position position="132"/>
    </location>
</feature>
<proteinExistence type="inferred from homology"/>
<sequence>MKITPTQIADVLLIEPRVFGDDRGFFYESFNQKAFEEATGINLPFVQDNHSKSSRGVLRGLHYQLAPHAQGKLVRVVQGEVFDVAVDIRKDSKTFGQWVGVHLSAENKQQLWIPPGLAHGFVVLSETAEFLYKTTDYYAPQAERSLRWNDPTLAIDWPLDGEPLLAEKDRNGHSFNEL</sequence>
<protein>
    <recommendedName>
        <fullName evidence="4 7">dTDP-4-dehydrorhamnose 3,5-epimerase</fullName>
        <ecNumber evidence="3 7">5.1.3.13</ecNumber>
    </recommendedName>
    <alternativeName>
        <fullName evidence="7">Thymidine diphospho-4-keto-rhamnose 3,5-epimerase</fullName>
    </alternativeName>
</protein>
<evidence type="ECO:0000256" key="2">
    <source>
        <dbReference type="ARBA" id="ARBA00001997"/>
    </source>
</evidence>
<dbReference type="InterPro" id="IPR011051">
    <property type="entry name" value="RmlC_Cupin_sf"/>
</dbReference>
<dbReference type="PANTHER" id="PTHR21047:SF2">
    <property type="entry name" value="THYMIDINE DIPHOSPHO-4-KETO-RHAMNOSE 3,5-EPIMERASE"/>
    <property type="match status" value="1"/>
</dbReference>
<dbReference type="Proteomes" id="UP000270626">
    <property type="component" value="Unassembled WGS sequence"/>
</dbReference>
<dbReference type="OrthoDB" id="9800680at2"/>
<evidence type="ECO:0000256" key="7">
    <source>
        <dbReference type="RuleBase" id="RU364069"/>
    </source>
</evidence>
<dbReference type="EC" id="5.1.3.13" evidence="3 7"/>
<evidence type="ECO:0000313" key="9">
    <source>
        <dbReference type="Proteomes" id="UP000270626"/>
    </source>
</evidence>
<feature type="active site" description="Proton acceptor" evidence="5">
    <location>
        <position position="62"/>
    </location>
</feature>
<dbReference type="GO" id="GO:0000271">
    <property type="term" value="P:polysaccharide biosynthetic process"/>
    <property type="evidence" value="ECO:0007669"/>
    <property type="project" value="TreeGrafter"/>
</dbReference>
<reference evidence="8 9" key="1">
    <citation type="submission" date="2018-10" db="EMBL/GenBank/DDBJ databases">
        <title>Genomic Encyclopedia of Type Strains, Phase IV (KMG-IV): sequencing the most valuable type-strain genomes for metagenomic binning, comparative biology and taxonomic classification.</title>
        <authorList>
            <person name="Goeker M."/>
        </authorList>
    </citation>
    <scope>NUCLEOTIDE SEQUENCE [LARGE SCALE GENOMIC DNA]</scope>
    <source>
        <strain evidence="8 9">DSM 23841</strain>
    </source>
</reference>
<name>A0A495VKC5_9RHOO</name>
<evidence type="ECO:0000256" key="4">
    <source>
        <dbReference type="ARBA" id="ARBA00019595"/>
    </source>
</evidence>
<evidence type="ECO:0000256" key="1">
    <source>
        <dbReference type="ARBA" id="ARBA00001298"/>
    </source>
</evidence>
<comment type="subunit">
    <text evidence="7">Homodimer.</text>
</comment>
<dbReference type="InterPro" id="IPR000888">
    <property type="entry name" value="RmlC-like"/>
</dbReference>
<comment type="similarity">
    <text evidence="7">Belongs to the dTDP-4-dehydrorhamnose 3,5-epimerase family.</text>
</comment>
<dbReference type="GO" id="GO:0005829">
    <property type="term" value="C:cytosol"/>
    <property type="evidence" value="ECO:0007669"/>
    <property type="project" value="TreeGrafter"/>
</dbReference>
<organism evidence="8 9">
    <name type="scientific">Azonexus fungiphilus</name>
    <dbReference type="NCBI Taxonomy" id="146940"/>
    <lineage>
        <taxon>Bacteria</taxon>
        <taxon>Pseudomonadati</taxon>
        <taxon>Pseudomonadota</taxon>
        <taxon>Betaproteobacteria</taxon>
        <taxon>Rhodocyclales</taxon>
        <taxon>Azonexaceae</taxon>
        <taxon>Azonexus</taxon>
    </lineage>
</organism>
<dbReference type="CDD" id="cd00438">
    <property type="entry name" value="cupin_RmlC"/>
    <property type="match status" value="1"/>
</dbReference>
<keyword evidence="9" id="KW-1185">Reference proteome</keyword>
<dbReference type="SUPFAM" id="SSF51182">
    <property type="entry name" value="RmlC-like cupins"/>
    <property type="match status" value="1"/>
</dbReference>
<dbReference type="GO" id="GO:0019305">
    <property type="term" value="P:dTDP-rhamnose biosynthetic process"/>
    <property type="evidence" value="ECO:0007669"/>
    <property type="project" value="UniProtKB-UniRule"/>
</dbReference>
<dbReference type="AlphaFoldDB" id="A0A495VKC5"/>
<dbReference type="InterPro" id="IPR014710">
    <property type="entry name" value="RmlC-like_jellyroll"/>
</dbReference>
<comment type="function">
    <text evidence="2 7">Catalyzes the epimerization of the C3' and C5'positions of dTDP-6-deoxy-D-xylo-4-hexulose, forming dTDP-6-deoxy-L-lyxo-4-hexulose.</text>
</comment>
<dbReference type="Gene3D" id="2.60.120.10">
    <property type="entry name" value="Jelly Rolls"/>
    <property type="match status" value="1"/>
</dbReference>
<dbReference type="UniPathway" id="UPA00124"/>
<comment type="caution">
    <text evidence="8">The sequence shown here is derived from an EMBL/GenBank/DDBJ whole genome shotgun (WGS) entry which is preliminary data.</text>
</comment>
<dbReference type="EMBL" id="RBXP01000020">
    <property type="protein sequence ID" value="RKT49744.1"/>
    <property type="molecule type" value="Genomic_DNA"/>
</dbReference>
<evidence type="ECO:0000256" key="6">
    <source>
        <dbReference type="PIRSR" id="PIRSR600888-3"/>
    </source>
</evidence>
<dbReference type="RefSeq" id="WP_121459656.1">
    <property type="nucleotide sequence ID" value="NZ_RBXP01000020.1"/>
</dbReference>
<evidence type="ECO:0000313" key="8">
    <source>
        <dbReference type="EMBL" id="RKT49744.1"/>
    </source>
</evidence>
<dbReference type="GO" id="GO:0008830">
    <property type="term" value="F:dTDP-4-dehydrorhamnose 3,5-epimerase activity"/>
    <property type="evidence" value="ECO:0007669"/>
    <property type="project" value="UniProtKB-UniRule"/>
</dbReference>
<feature type="site" description="Participates in a stacking interaction with the thymidine ring of dTDP-4-oxo-6-deoxyglucose" evidence="6">
    <location>
        <position position="138"/>
    </location>
</feature>
<dbReference type="NCBIfam" id="TIGR01221">
    <property type="entry name" value="rmlC"/>
    <property type="match status" value="1"/>
</dbReference>